<feature type="transmembrane region" description="Helical" evidence="6">
    <location>
        <begin position="225"/>
        <end position="244"/>
    </location>
</feature>
<dbReference type="Pfam" id="PF00753">
    <property type="entry name" value="Lactamase_B"/>
    <property type="match status" value="1"/>
</dbReference>
<dbReference type="SUPFAM" id="SSF56281">
    <property type="entry name" value="Metallo-hydrolase/oxidoreductase"/>
    <property type="match status" value="1"/>
</dbReference>
<evidence type="ECO:0000256" key="1">
    <source>
        <dbReference type="ARBA" id="ARBA00004651"/>
    </source>
</evidence>
<name>A0ABS3NEY5_9GAMM</name>
<feature type="transmembrane region" description="Helical" evidence="6">
    <location>
        <begin position="5"/>
        <end position="21"/>
    </location>
</feature>
<dbReference type="InterPro" id="IPR035681">
    <property type="entry name" value="ComA-like_MBL"/>
</dbReference>
<dbReference type="InterPro" id="IPR036866">
    <property type="entry name" value="RibonucZ/Hydroxyglut_hydro"/>
</dbReference>
<feature type="transmembrane region" description="Helical" evidence="6">
    <location>
        <begin position="349"/>
        <end position="369"/>
    </location>
</feature>
<sequence length="735" mass="81500">MDKRLFSVCCGIASIIIWPWLPSWDWWIPLACLMGISWQKRPATACLLLGIIWSLCYSHWQLQWLHTPMLFQRGQLIAGTVDSVKVQEHNKSSLIVSLKRLNGQALSPTPRVLLSWYSEQAPPKTGEFFQSITQLRLPHSLHNPGSFNSARWLLGQGISARGSLTGTLSHQVRAESLRTQMVAHIKEETASLSAQPWLLALSVGERTGLSTQDWAMLRGLGISHLFAISGLHIGLVAGLGLLVGRLTGNPWVAAMLAASLALAYAWLAGFSVPTQRALLMLLLWLGVYCWGRFWSGRRILLLTMTLLLVMRPWLALDQGFWLSVLAVAALLVTTHWLGGRKIWRLQFGMTLLLLPLVMLIFGGVSGVSLPINLVLIPLFSLLFIPLLLVAALFMLPAPAFASAIFNILDALFMPMIKALHWLNDTLSPWVWLSTYAQGVGFFILLLPLLLLPKARWLMVLPVCVVLLQWGAQPHWQVRVLDVGQGLSVLVTQGQRGLLFDTGNRFNSGFNMADGVILPLLRRLGIQQLDHLVISHNDQDHSGNRDYLARTLPIEQRWGAWPDGQQCRAGQQARWGALSLKVLWPKTITGHSNNDSCVIHISDGVLSLLLTGDIEAKAEQALLASRTFTQAPASLSAQLLVSPHHGSKSSSSKAFIEAVSPKWVVHTAGFNNRWGFPAPEVVTRFREQGAQQLITGELGMVHWVAKGEEWHLVQTKRAGAWYNSLNTWLNGAKPLE</sequence>
<gene>
    <name evidence="8" type="ORF">J3U76_05770</name>
</gene>
<evidence type="ECO:0000256" key="4">
    <source>
        <dbReference type="ARBA" id="ARBA00022989"/>
    </source>
</evidence>
<dbReference type="NCBIfam" id="TIGR00361">
    <property type="entry name" value="ComEC_Rec2"/>
    <property type="match status" value="1"/>
</dbReference>
<evidence type="ECO:0000256" key="5">
    <source>
        <dbReference type="ARBA" id="ARBA00023136"/>
    </source>
</evidence>
<feature type="transmembrane region" description="Helical" evidence="6">
    <location>
        <begin position="429"/>
        <end position="451"/>
    </location>
</feature>
<dbReference type="RefSeq" id="WP_208004967.1">
    <property type="nucleotide sequence ID" value="NZ_JAGDFX010000005.1"/>
</dbReference>
<evidence type="ECO:0000313" key="8">
    <source>
        <dbReference type="EMBL" id="MBO1519141.1"/>
    </source>
</evidence>
<accession>A0ABS3NEY5</accession>
<evidence type="ECO:0000313" key="9">
    <source>
        <dbReference type="Proteomes" id="UP000664882"/>
    </source>
</evidence>
<comment type="caution">
    <text evidence="8">The sequence shown here is derived from an EMBL/GenBank/DDBJ whole genome shotgun (WGS) entry which is preliminary data.</text>
</comment>
<dbReference type="InterPro" id="IPR025405">
    <property type="entry name" value="DUF4131"/>
</dbReference>
<feature type="transmembrane region" description="Helical" evidence="6">
    <location>
        <begin position="277"/>
        <end position="295"/>
    </location>
</feature>
<dbReference type="CDD" id="cd07731">
    <property type="entry name" value="ComA-like_MBL-fold"/>
    <property type="match status" value="1"/>
</dbReference>
<evidence type="ECO:0000256" key="2">
    <source>
        <dbReference type="ARBA" id="ARBA00022475"/>
    </source>
</evidence>
<organism evidence="8 9">
    <name type="scientific">Oceanisphaera pacifica</name>
    <dbReference type="NCBI Taxonomy" id="2818389"/>
    <lineage>
        <taxon>Bacteria</taxon>
        <taxon>Pseudomonadati</taxon>
        <taxon>Pseudomonadota</taxon>
        <taxon>Gammaproteobacteria</taxon>
        <taxon>Aeromonadales</taxon>
        <taxon>Aeromonadaceae</taxon>
        <taxon>Oceanisphaera</taxon>
    </lineage>
</organism>
<keyword evidence="9" id="KW-1185">Reference proteome</keyword>
<dbReference type="Pfam" id="PF03772">
    <property type="entry name" value="Competence"/>
    <property type="match status" value="1"/>
</dbReference>
<proteinExistence type="predicted"/>
<keyword evidence="4 6" id="KW-1133">Transmembrane helix</keyword>
<dbReference type="InterPro" id="IPR052159">
    <property type="entry name" value="Competence_DNA_uptake"/>
</dbReference>
<dbReference type="SMART" id="SM00849">
    <property type="entry name" value="Lactamase_B"/>
    <property type="match status" value="1"/>
</dbReference>
<keyword evidence="5 6" id="KW-0472">Membrane</keyword>
<comment type="subcellular location">
    <subcellularLocation>
        <location evidence="1">Cell membrane</location>
        <topology evidence="1">Multi-pass membrane protein</topology>
    </subcellularLocation>
</comment>
<dbReference type="Pfam" id="PF13567">
    <property type="entry name" value="DUF4131"/>
    <property type="match status" value="1"/>
</dbReference>
<feature type="domain" description="Metallo-beta-lactamase" evidence="7">
    <location>
        <begin position="484"/>
        <end position="644"/>
    </location>
</feature>
<dbReference type="InterPro" id="IPR004797">
    <property type="entry name" value="Competence_ComEC/Rec2"/>
</dbReference>
<evidence type="ECO:0000256" key="3">
    <source>
        <dbReference type="ARBA" id="ARBA00022692"/>
    </source>
</evidence>
<dbReference type="Gene3D" id="3.60.15.10">
    <property type="entry name" value="Ribonuclease Z/Hydroxyacylglutathione hydrolase-like"/>
    <property type="match status" value="1"/>
</dbReference>
<evidence type="ECO:0000256" key="6">
    <source>
        <dbReference type="SAM" id="Phobius"/>
    </source>
</evidence>
<feature type="transmembrane region" description="Helical" evidence="6">
    <location>
        <begin position="250"/>
        <end position="270"/>
    </location>
</feature>
<keyword evidence="3 6" id="KW-0812">Transmembrane</keyword>
<feature type="transmembrane region" description="Helical" evidence="6">
    <location>
        <begin position="315"/>
        <end position="337"/>
    </location>
</feature>
<dbReference type="Proteomes" id="UP000664882">
    <property type="component" value="Unassembled WGS sequence"/>
</dbReference>
<dbReference type="InterPro" id="IPR004477">
    <property type="entry name" value="ComEC_N"/>
</dbReference>
<reference evidence="8 9" key="1">
    <citation type="submission" date="2021-03" db="EMBL/GenBank/DDBJ databases">
        <title>Oceanisphaera sp. nov., isolated from the intestine.</title>
        <authorList>
            <person name="Zhao L.-H."/>
            <person name="Shi L.-F."/>
        </authorList>
    </citation>
    <scope>NUCLEOTIDE SEQUENCE [LARGE SCALE GENOMIC DNA]</scope>
    <source>
        <strain evidence="8 9">DM8</strain>
    </source>
</reference>
<dbReference type="PANTHER" id="PTHR30619">
    <property type="entry name" value="DNA INTERNALIZATION/COMPETENCE PROTEIN COMEC/REC2"/>
    <property type="match status" value="1"/>
</dbReference>
<dbReference type="EMBL" id="JAGDFX010000005">
    <property type="protein sequence ID" value="MBO1519141.1"/>
    <property type="molecule type" value="Genomic_DNA"/>
</dbReference>
<dbReference type="NCBIfam" id="TIGR00360">
    <property type="entry name" value="ComEC_N-term"/>
    <property type="match status" value="1"/>
</dbReference>
<evidence type="ECO:0000259" key="7">
    <source>
        <dbReference type="SMART" id="SM00849"/>
    </source>
</evidence>
<protein>
    <submittedName>
        <fullName evidence="8">DNA internalization-related competence protein ComEC/Rec2</fullName>
    </submittedName>
</protein>
<dbReference type="PANTHER" id="PTHR30619:SF1">
    <property type="entry name" value="RECOMBINATION PROTEIN 2"/>
    <property type="match status" value="1"/>
</dbReference>
<dbReference type="InterPro" id="IPR001279">
    <property type="entry name" value="Metallo-B-lactamas"/>
</dbReference>
<keyword evidence="2" id="KW-1003">Cell membrane</keyword>